<feature type="coiled-coil region" evidence="1">
    <location>
        <begin position="10"/>
        <end position="37"/>
    </location>
</feature>
<gene>
    <name evidence="4" type="ORF">FNA46_00565</name>
</gene>
<dbReference type="RefSeq" id="WP_142880393.1">
    <property type="nucleotide sequence ID" value="NZ_VJMG01000003.1"/>
</dbReference>
<dbReference type="PANTHER" id="PTHR43628">
    <property type="entry name" value="ACTIVATOR OF C KINASE PROTEIN 1-RELATED"/>
    <property type="match status" value="1"/>
</dbReference>
<dbReference type="Gene3D" id="1.25.40.10">
    <property type="entry name" value="Tetratricopeptide repeat domain"/>
    <property type="match status" value="1"/>
</dbReference>
<feature type="compositionally biased region" description="Basic and acidic residues" evidence="2">
    <location>
        <begin position="656"/>
        <end position="668"/>
    </location>
</feature>
<feature type="region of interest" description="Disordered" evidence="2">
    <location>
        <begin position="863"/>
        <end position="906"/>
    </location>
</feature>
<name>A0A549TI72_9HYPH</name>
<dbReference type="SMART" id="SM00671">
    <property type="entry name" value="SEL1"/>
    <property type="match status" value="4"/>
</dbReference>
<keyword evidence="5" id="KW-1185">Reference proteome</keyword>
<dbReference type="EMBL" id="VJMG01000003">
    <property type="protein sequence ID" value="TRL42943.1"/>
    <property type="molecule type" value="Genomic_DNA"/>
</dbReference>
<evidence type="ECO:0000259" key="3">
    <source>
        <dbReference type="Pfam" id="PF01471"/>
    </source>
</evidence>
<feature type="region of interest" description="Disordered" evidence="2">
    <location>
        <begin position="596"/>
        <end position="626"/>
    </location>
</feature>
<dbReference type="InterPro" id="IPR036365">
    <property type="entry name" value="PGBD-like_sf"/>
</dbReference>
<sequence length="1202" mass="129829">MNGSRLNPNLRGERSSLDALNRTIEGLEARIEDLLKTSASRDPRAAELRQRVEAPMSERRLPERRRAVEQDTLQEIRQRQRMLEAARERRTDMAERPLRSDMLAEPQMFAERGRATDARPPYADAPARHAARTHPAADAGIGSVAEALNELRRELRHDISENIAREMQVLRADVQSMQGLANGKRLDDDLRDELARLADSVDAVSRRMPEAAENLRADLDALRGLIDDMASRTDAEPAERRWTLLEARLDELDAAGIRKELIALAYRIDGVKAELGVMADSPAIRALEDKMMMLAAAVEDLSARPQDSEQVAGHLSHIDMRLDEITRAVAINNNRSRNEAAEHQALRILEERLVDLNDKIDGLSRMQDAFRLEERLEELAEVFARQPQQELTGTLSDLARKIDALSETRNADTLAERLDRLTRRLDEFDGFAPAATEPGLERLESRLDAIATRLDEASRAPRDDQQALRNLEAQITHLSGLLNGQRPDAGLSPELDQRMAAIENYMATSDEYVLEAARQAAESVAEAYARSGQPASNREPSGEQATLLALAGDLRQLEELARGSEERAQETFSGLHRTLVQIAERLDKMEDRLSERPLFGAGSLPRERQDATAHRPPMAVRDPVEADEAPRGLLARVAEQLNAETAAGTDLLTPDAGHDPERNDEPPRKGLLAKLSDRLRPPARARDQEAVRPPERTLVDPAPTLDPVEAIAADTEETELLEPGSGVPDVRKILERVRAAQAASASTGPSEVGEDGERIDYIAAARRAARAAVQEVNPAAADLSARAGRKQASSTQRGLKAALARHRRPILMAIGAVLLALMAVPLAGTLTRGEKVQRPIPATTAPTTAPAAAKPVAALVKPAETTPETTAQTAPAMPSPTEAAASTAAPAATQANAPPAPQASLAAAPAAGDGIAVPPGIRPQPLADAAAAGNPQALFEVATRFSEGHGVAADAQEAARWYRMAADRGYPPAQYRLGSLYEKGNGVVRDLGQARLLYEAAAKAGHAGAMHNLAVLYASGATGSVDYTTAVRWFAEAAEHGVADSQFNLAILYARGNGTAQNLADSYMWFSIAAAGGDSDAAAKRDDVARALKPAELDAARQKATSWQPQPLDARANGTNMPQDWVEKGNGSASIDMDKAIRNIQAILNRSGYDAGQPDGLMGRKTLAAIKAFQRQNGLPDDGNISEALVRKLLAQNEARGA</sequence>
<dbReference type="AlphaFoldDB" id="A0A549TI72"/>
<dbReference type="Pfam" id="PF08238">
    <property type="entry name" value="Sel1"/>
    <property type="match status" value="4"/>
</dbReference>
<dbReference type="InterPro" id="IPR036366">
    <property type="entry name" value="PGBDSf"/>
</dbReference>
<keyword evidence="1" id="KW-0175">Coiled coil</keyword>
<dbReference type="PANTHER" id="PTHR43628:SF1">
    <property type="entry name" value="CHITIN SYNTHASE REGULATORY FACTOR 2-RELATED"/>
    <property type="match status" value="1"/>
</dbReference>
<dbReference type="SUPFAM" id="SSF81901">
    <property type="entry name" value="HCP-like"/>
    <property type="match status" value="1"/>
</dbReference>
<feature type="region of interest" description="Disordered" evidence="2">
    <location>
        <begin position="646"/>
        <end position="706"/>
    </location>
</feature>
<dbReference type="Proteomes" id="UP000316801">
    <property type="component" value="Unassembled WGS sequence"/>
</dbReference>
<dbReference type="SUPFAM" id="SSF47090">
    <property type="entry name" value="PGBD-like"/>
    <property type="match status" value="1"/>
</dbReference>
<reference evidence="4 5" key="1">
    <citation type="submission" date="2019-07" db="EMBL/GenBank/DDBJ databases">
        <title>Ln-dependent methylotrophs.</title>
        <authorList>
            <person name="Tani A."/>
        </authorList>
    </citation>
    <scope>NUCLEOTIDE SEQUENCE [LARGE SCALE GENOMIC DNA]</scope>
    <source>
        <strain evidence="4 5">SM12</strain>
    </source>
</reference>
<feature type="compositionally biased region" description="Basic and acidic residues" evidence="2">
    <location>
        <begin position="675"/>
        <end position="698"/>
    </location>
</feature>
<dbReference type="InterPro" id="IPR011990">
    <property type="entry name" value="TPR-like_helical_dom_sf"/>
</dbReference>
<dbReference type="InterPro" id="IPR002477">
    <property type="entry name" value="Peptidoglycan-bd-like"/>
</dbReference>
<evidence type="ECO:0000313" key="4">
    <source>
        <dbReference type="EMBL" id="TRL42943.1"/>
    </source>
</evidence>
<evidence type="ECO:0000313" key="5">
    <source>
        <dbReference type="Proteomes" id="UP000316801"/>
    </source>
</evidence>
<comment type="caution">
    <text evidence="4">The sequence shown here is derived from an EMBL/GenBank/DDBJ whole genome shotgun (WGS) entry which is preliminary data.</text>
</comment>
<evidence type="ECO:0000256" key="1">
    <source>
        <dbReference type="SAM" id="Coils"/>
    </source>
</evidence>
<dbReference type="InterPro" id="IPR052945">
    <property type="entry name" value="Mitotic_Regulator"/>
</dbReference>
<feature type="domain" description="Peptidoglycan binding-like" evidence="3">
    <location>
        <begin position="1140"/>
        <end position="1193"/>
    </location>
</feature>
<organism evidence="4 5">
    <name type="scientific">Rhizobium straminoryzae</name>
    <dbReference type="NCBI Taxonomy" id="1387186"/>
    <lineage>
        <taxon>Bacteria</taxon>
        <taxon>Pseudomonadati</taxon>
        <taxon>Pseudomonadota</taxon>
        <taxon>Alphaproteobacteria</taxon>
        <taxon>Hyphomicrobiales</taxon>
        <taxon>Rhizobiaceae</taxon>
        <taxon>Rhizobium/Agrobacterium group</taxon>
        <taxon>Rhizobium</taxon>
    </lineage>
</organism>
<accession>A0A549TI72</accession>
<dbReference type="InterPro" id="IPR006597">
    <property type="entry name" value="Sel1-like"/>
</dbReference>
<feature type="region of interest" description="Disordered" evidence="2">
    <location>
        <begin position="41"/>
        <end position="69"/>
    </location>
</feature>
<dbReference type="Gene3D" id="1.10.101.10">
    <property type="entry name" value="PGBD-like superfamily/PGBD"/>
    <property type="match status" value="1"/>
</dbReference>
<evidence type="ECO:0000256" key="2">
    <source>
        <dbReference type="SAM" id="MobiDB-lite"/>
    </source>
</evidence>
<dbReference type="Pfam" id="PF01471">
    <property type="entry name" value="PG_binding_1"/>
    <property type="match status" value="1"/>
</dbReference>
<protein>
    <submittedName>
        <fullName evidence="4">Hemagglutinin</fullName>
    </submittedName>
</protein>
<proteinExistence type="predicted"/>
<feature type="region of interest" description="Disordered" evidence="2">
    <location>
        <begin position="1100"/>
        <end position="1123"/>
    </location>
</feature>